<dbReference type="EMBL" id="JAJSOF020000036">
    <property type="protein sequence ID" value="KAJ4429238.1"/>
    <property type="molecule type" value="Genomic_DNA"/>
</dbReference>
<comment type="caution">
    <text evidence="1">The sequence shown here is derived from an EMBL/GenBank/DDBJ whole genome shotgun (WGS) entry which is preliminary data.</text>
</comment>
<evidence type="ECO:0000313" key="1">
    <source>
        <dbReference type="EMBL" id="KAJ4429238.1"/>
    </source>
</evidence>
<protein>
    <submittedName>
        <fullName evidence="1">Uncharacterized protein</fullName>
    </submittedName>
</protein>
<gene>
    <name evidence="1" type="ORF">ANN_26241</name>
</gene>
<accession>A0ABQ8S5D1</accession>
<keyword evidence="2" id="KW-1185">Reference proteome</keyword>
<evidence type="ECO:0000313" key="2">
    <source>
        <dbReference type="Proteomes" id="UP001148838"/>
    </source>
</evidence>
<name>A0ABQ8S5D1_PERAM</name>
<proteinExistence type="predicted"/>
<reference evidence="1 2" key="1">
    <citation type="journal article" date="2022" name="Allergy">
        <title>Genome assembly and annotation of Periplaneta americana reveal a comprehensive cockroach allergen profile.</title>
        <authorList>
            <person name="Wang L."/>
            <person name="Xiong Q."/>
            <person name="Saelim N."/>
            <person name="Wang L."/>
            <person name="Nong W."/>
            <person name="Wan A.T."/>
            <person name="Shi M."/>
            <person name="Liu X."/>
            <person name="Cao Q."/>
            <person name="Hui J.H.L."/>
            <person name="Sookrung N."/>
            <person name="Leung T.F."/>
            <person name="Tungtrongchitr A."/>
            <person name="Tsui S.K.W."/>
        </authorList>
    </citation>
    <scope>NUCLEOTIDE SEQUENCE [LARGE SCALE GENOMIC DNA]</scope>
    <source>
        <strain evidence="1">PWHHKU_190912</strain>
    </source>
</reference>
<sequence length="122" mass="13796">MALLDIASFNAHTLFTSKDLHANISRRDFGVNSGKALVSPHIQRRMLESRLPRTLRATMKKIVGEKRGTTYKKNTYVCPSSVDNKHSTVYSECNRTVCKKYCTVKIICNPCSEEIHSTDSDE</sequence>
<dbReference type="Proteomes" id="UP001148838">
    <property type="component" value="Unassembled WGS sequence"/>
</dbReference>
<organism evidence="1 2">
    <name type="scientific">Periplaneta americana</name>
    <name type="common">American cockroach</name>
    <name type="synonym">Blatta americana</name>
    <dbReference type="NCBI Taxonomy" id="6978"/>
    <lineage>
        <taxon>Eukaryota</taxon>
        <taxon>Metazoa</taxon>
        <taxon>Ecdysozoa</taxon>
        <taxon>Arthropoda</taxon>
        <taxon>Hexapoda</taxon>
        <taxon>Insecta</taxon>
        <taxon>Pterygota</taxon>
        <taxon>Neoptera</taxon>
        <taxon>Polyneoptera</taxon>
        <taxon>Dictyoptera</taxon>
        <taxon>Blattodea</taxon>
        <taxon>Blattoidea</taxon>
        <taxon>Blattidae</taxon>
        <taxon>Blattinae</taxon>
        <taxon>Periplaneta</taxon>
    </lineage>
</organism>